<sequence>MKITHFLATLAIYGLLNVLAAPGWVEERNPTFGRVIGFRKASTQPTILRGLNFFSPPAWALFN</sequence>
<evidence type="ECO:0000313" key="2">
    <source>
        <dbReference type="Proteomes" id="UP000729701"/>
    </source>
</evidence>
<proteinExistence type="predicted"/>
<gene>
    <name evidence="1" type="ORF">KME60_05730</name>
</gene>
<protein>
    <submittedName>
        <fullName evidence="1">Uncharacterized protein</fullName>
    </submittedName>
</protein>
<organism evidence="1 2">
    <name type="scientific">Cyanomargarita calcarea GSE-NOS-MK-12-04C</name>
    <dbReference type="NCBI Taxonomy" id="2839659"/>
    <lineage>
        <taxon>Bacteria</taxon>
        <taxon>Bacillati</taxon>
        <taxon>Cyanobacteriota</taxon>
        <taxon>Cyanophyceae</taxon>
        <taxon>Nostocales</taxon>
        <taxon>Cyanomargaritaceae</taxon>
        <taxon>Cyanomargarita</taxon>
    </lineage>
</organism>
<reference evidence="1" key="1">
    <citation type="submission" date="2021-05" db="EMBL/GenBank/DDBJ databases">
        <authorList>
            <person name="Pietrasiak N."/>
            <person name="Ward R."/>
            <person name="Stajich J.E."/>
            <person name="Kurbessoian T."/>
        </authorList>
    </citation>
    <scope>NUCLEOTIDE SEQUENCE</scope>
    <source>
        <strain evidence="1">GSE-NOS-MK-12-04C</strain>
    </source>
</reference>
<dbReference type="Proteomes" id="UP000729701">
    <property type="component" value="Unassembled WGS sequence"/>
</dbReference>
<name>A0A951URR5_9CYAN</name>
<evidence type="ECO:0000313" key="1">
    <source>
        <dbReference type="EMBL" id="MBW4666942.1"/>
    </source>
</evidence>
<dbReference type="EMBL" id="JAHHGZ010000005">
    <property type="protein sequence ID" value="MBW4666942.1"/>
    <property type="molecule type" value="Genomic_DNA"/>
</dbReference>
<comment type="caution">
    <text evidence="1">The sequence shown here is derived from an EMBL/GenBank/DDBJ whole genome shotgun (WGS) entry which is preliminary data.</text>
</comment>
<accession>A0A951URR5</accession>
<reference evidence="1" key="2">
    <citation type="journal article" date="2022" name="Microbiol. Resour. Announc.">
        <title>Metagenome Sequencing to Explore Phylogenomics of Terrestrial Cyanobacteria.</title>
        <authorList>
            <person name="Ward R.D."/>
            <person name="Stajich J.E."/>
            <person name="Johansen J.R."/>
            <person name="Huntemann M."/>
            <person name="Clum A."/>
            <person name="Foster B."/>
            <person name="Foster B."/>
            <person name="Roux S."/>
            <person name="Palaniappan K."/>
            <person name="Varghese N."/>
            <person name="Mukherjee S."/>
            <person name="Reddy T.B.K."/>
            <person name="Daum C."/>
            <person name="Copeland A."/>
            <person name="Chen I.A."/>
            <person name="Ivanova N.N."/>
            <person name="Kyrpides N.C."/>
            <person name="Shapiro N."/>
            <person name="Eloe-Fadrosh E.A."/>
            <person name="Pietrasiak N."/>
        </authorList>
    </citation>
    <scope>NUCLEOTIDE SEQUENCE</scope>
    <source>
        <strain evidence="1">GSE-NOS-MK-12-04C</strain>
    </source>
</reference>
<dbReference type="AlphaFoldDB" id="A0A951URR5"/>